<dbReference type="Gene3D" id="3.10.450.50">
    <property type="match status" value="1"/>
</dbReference>
<evidence type="ECO:0000313" key="2">
    <source>
        <dbReference type="Proteomes" id="UP000803844"/>
    </source>
</evidence>
<dbReference type="GO" id="GO:0030638">
    <property type="term" value="P:polyketide metabolic process"/>
    <property type="evidence" value="ECO:0007669"/>
    <property type="project" value="InterPro"/>
</dbReference>
<gene>
    <name evidence="1" type="ORF">M406DRAFT_242886</name>
</gene>
<dbReference type="InterPro" id="IPR009959">
    <property type="entry name" value="Cyclase_SnoaL-like"/>
</dbReference>
<name>A0A9P4Y068_CRYP1</name>
<proteinExistence type="predicted"/>
<organism evidence="1 2">
    <name type="scientific">Cryphonectria parasitica (strain ATCC 38755 / EP155)</name>
    <dbReference type="NCBI Taxonomy" id="660469"/>
    <lineage>
        <taxon>Eukaryota</taxon>
        <taxon>Fungi</taxon>
        <taxon>Dikarya</taxon>
        <taxon>Ascomycota</taxon>
        <taxon>Pezizomycotina</taxon>
        <taxon>Sordariomycetes</taxon>
        <taxon>Sordariomycetidae</taxon>
        <taxon>Diaporthales</taxon>
        <taxon>Cryphonectriaceae</taxon>
        <taxon>Cryphonectria-Endothia species complex</taxon>
        <taxon>Cryphonectria</taxon>
    </lineage>
</organism>
<keyword evidence="2" id="KW-1185">Reference proteome</keyword>
<evidence type="ECO:0000313" key="1">
    <source>
        <dbReference type="EMBL" id="KAF3764141.1"/>
    </source>
</evidence>
<dbReference type="EMBL" id="MU032348">
    <property type="protein sequence ID" value="KAF3764141.1"/>
    <property type="molecule type" value="Genomic_DNA"/>
</dbReference>
<dbReference type="AlphaFoldDB" id="A0A9P4Y068"/>
<evidence type="ECO:0008006" key="3">
    <source>
        <dbReference type="Google" id="ProtNLM"/>
    </source>
</evidence>
<reference evidence="1" key="1">
    <citation type="journal article" date="2020" name="Phytopathology">
        <title>Genome sequence of the chestnut blight fungus Cryphonectria parasitica EP155: A fundamental resource for an archetypical invasive plant pathogen.</title>
        <authorList>
            <person name="Crouch J.A."/>
            <person name="Dawe A."/>
            <person name="Aerts A."/>
            <person name="Barry K."/>
            <person name="Churchill A.C.L."/>
            <person name="Grimwood J."/>
            <person name="Hillman B."/>
            <person name="Milgroom M.G."/>
            <person name="Pangilinan J."/>
            <person name="Smith M."/>
            <person name="Salamov A."/>
            <person name="Schmutz J."/>
            <person name="Yadav J."/>
            <person name="Grigoriev I.V."/>
            <person name="Nuss D."/>
        </authorList>
    </citation>
    <scope>NUCLEOTIDE SEQUENCE</scope>
    <source>
        <strain evidence="1">EP155</strain>
    </source>
</reference>
<dbReference type="OrthoDB" id="2830113at2759"/>
<dbReference type="SUPFAM" id="SSF54427">
    <property type="entry name" value="NTF2-like"/>
    <property type="match status" value="1"/>
</dbReference>
<dbReference type="InterPro" id="IPR032710">
    <property type="entry name" value="NTF2-like_dom_sf"/>
</dbReference>
<sequence>SSSSLVETYRSYVSAINARQMTTSLPTFCHPTVIHNGKALPLATYQRLMTDAQAAIRDITFAIDGLVVDEERGMVAALLNFTGRSVGEFAGVDGTGREVRFGEIVFYWFVEGKISRVVSLVDFETYREQ</sequence>
<feature type="non-terminal residue" evidence="1">
    <location>
        <position position="1"/>
    </location>
</feature>
<dbReference type="RefSeq" id="XP_040775102.1">
    <property type="nucleotide sequence ID" value="XM_040916190.1"/>
</dbReference>
<feature type="non-terminal residue" evidence="1">
    <location>
        <position position="129"/>
    </location>
</feature>
<dbReference type="Proteomes" id="UP000803844">
    <property type="component" value="Unassembled WGS sequence"/>
</dbReference>
<protein>
    <recommendedName>
        <fullName evidence="3">SnoaL-like domain-containing protein</fullName>
    </recommendedName>
</protein>
<dbReference type="GeneID" id="63833319"/>
<comment type="caution">
    <text evidence="1">The sequence shown here is derived from an EMBL/GenBank/DDBJ whole genome shotgun (WGS) entry which is preliminary data.</text>
</comment>
<dbReference type="Pfam" id="PF07366">
    <property type="entry name" value="SnoaL"/>
    <property type="match status" value="1"/>
</dbReference>
<accession>A0A9P4Y068</accession>